<accession>A0A9J5WPM8</accession>
<evidence type="ECO:0000313" key="1">
    <source>
        <dbReference type="EMBL" id="KAG5576968.1"/>
    </source>
</evidence>
<comment type="caution">
    <text evidence="1">The sequence shown here is derived from an EMBL/GenBank/DDBJ whole genome shotgun (WGS) entry which is preliminary data.</text>
</comment>
<reference evidence="1 2" key="1">
    <citation type="submission" date="2020-09" db="EMBL/GenBank/DDBJ databases">
        <title>De no assembly of potato wild relative species, Solanum commersonii.</title>
        <authorList>
            <person name="Cho K."/>
        </authorList>
    </citation>
    <scope>NUCLEOTIDE SEQUENCE [LARGE SCALE GENOMIC DNA]</scope>
    <source>
        <strain evidence="1">LZ3.2</strain>
        <tissue evidence="1">Leaf</tissue>
    </source>
</reference>
<sequence>MPHKDYRWERKGVTCVQGSSKEKDRLKWCQAGFTLSQYGHKEPIRPRGKVLGITKHALQVNLTTHGIQHNYQNKT</sequence>
<gene>
    <name evidence="1" type="ORF">H5410_057102</name>
</gene>
<dbReference type="AlphaFoldDB" id="A0A9J5WPM8"/>
<evidence type="ECO:0000313" key="2">
    <source>
        <dbReference type="Proteomes" id="UP000824120"/>
    </source>
</evidence>
<dbReference type="EMBL" id="JACXVP010000011">
    <property type="protein sequence ID" value="KAG5576968.1"/>
    <property type="molecule type" value="Genomic_DNA"/>
</dbReference>
<protein>
    <submittedName>
        <fullName evidence="1">Uncharacterized protein</fullName>
    </submittedName>
</protein>
<dbReference type="Proteomes" id="UP000824120">
    <property type="component" value="Chromosome 11"/>
</dbReference>
<keyword evidence="2" id="KW-1185">Reference proteome</keyword>
<name>A0A9J5WPM8_SOLCO</name>
<organism evidence="1 2">
    <name type="scientific">Solanum commersonii</name>
    <name type="common">Commerson's wild potato</name>
    <name type="synonym">Commerson's nightshade</name>
    <dbReference type="NCBI Taxonomy" id="4109"/>
    <lineage>
        <taxon>Eukaryota</taxon>
        <taxon>Viridiplantae</taxon>
        <taxon>Streptophyta</taxon>
        <taxon>Embryophyta</taxon>
        <taxon>Tracheophyta</taxon>
        <taxon>Spermatophyta</taxon>
        <taxon>Magnoliopsida</taxon>
        <taxon>eudicotyledons</taxon>
        <taxon>Gunneridae</taxon>
        <taxon>Pentapetalae</taxon>
        <taxon>asterids</taxon>
        <taxon>lamiids</taxon>
        <taxon>Solanales</taxon>
        <taxon>Solanaceae</taxon>
        <taxon>Solanoideae</taxon>
        <taxon>Solaneae</taxon>
        <taxon>Solanum</taxon>
    </lineage>
</organism>
<proteinExistence type="predicted"/>